<dbReference type="GO" id="GO:0000156">
    <property type="term" value="F:phosphorelay response regulator activity"/>
    <property type="evidence" value="ECO:0007669"/>
    <property type="project" value="TreeGrafter"/>
</dbReference>
<dbReference type="InterPro" id="IPR029016">
    <property type="entry name" value="GAF-like_dom_sf"/>
</dbReference>
<dbReference type="PROSITE" id="PS50046">
    <property type="entry name" value="PHYTOCHROME_2"/>
    <property type="match status" value="1"/>
</dbReference>
<dbReference type="Pfam" id="PF00512">
    <property type="entry name" value="HisKA"/>
    <property type="match status" value="1"/>
</dbReference>
<accession>A0A0P7BX95</accession>
<sequence length="735" mass="84056">MNVKSIVYDDIVNLENCESEPIHVPGSIQPHGILLAVDTNLILKFCSQNLETHNLKASEVLEKPLKSLFSEADFKTITELFDQEDYTRGGNQHIRWNDTFYSVLVHKSGDYHLIELEKATEADTELTFLNSLSFEFARHTGEARNLKELCQRVSEHIKEITGYDRVMIYKFDQDYNGEVFAEAKEEKLESFLGLHYPHTDIPPQARALYMTNLVRMISDVHYKPVPVLTLIKNSSHRSLDMSMATLRSVSPIHVSYLQNMGVGATLTISLIHEEKLWGLVACHHYSPKHLSYYGRVSSLLQGQLLASQIRVQETAVNYEIKKELEKHLEGVQQLLRTDTSLNISSQHLLELCNADGFICQSENQLIKTGDLAGGKEAERIFDLLKQKETDYLCTRSVSQDLGIETETISGILFFKIDVNTYAMWLRKEFNQEIEWAGNPNKAIEKDKNGLSPRKSFKSWKEIIKGQSRPWTEAEKDIAKNCVYLLQKHFSYLNSQNIQKKQEDLLNQLQQANEELENINWISAHDLKEPLRKIRIFSSILTEDSRYQLGERTLKMIDRINNSASRMQRLLDDLMELNRTKHVKPELENVALSALISEIIEHYEWEENKKIRVAIDLPVVKGNAFLLTQLFTNLIDNSIKFAKENEPLIIDITWSEKGKNKVVISLKDNGQGFENKYAENMFKVFHRLNDSGSKEGSGVGLAICKKVVELHGGEISAQGIENKGATFNVTLLLPEN</sequence>
<dbReference type="InterPro" id="IPR016132">
    <property type="entry name" value="Phyto_chromo_attachment"/>
</dbReference>
<keyword evidence="9" id="KW-0675">Receptor</keyword>
<dbReference type="Pfam" id="PF00360">
    <property type="entry name" value="PHY"/>
    <property type="match status" value="1"/>
</dbReference>
<dbReference type="EC" id="2.7.13.3" evidence="3"/>
<evidence type="ECO:0000256" key="8">
    <source>
        <dbReference type="ARBA" id="ARBA00022991"/>
    </source>
</evidence>
<dbReference type="InterPro" id="IPR050351">
    <property type="entry name" value="BphY/WalK/GraS-like"/>
</dbReference>
<feature type="coiled-coil region" evidence="10">
    <location>
        <begin position="494"/>
        <end position="521"/>
    </location>
</feature>
<dbReference type="GO" id="GO:0006355">
    <property type="term" value="P:regulation of DNA-templated transcription"/>
    <property type="evidence" value="ECO:0007669"/>
    <property type="project" value="InterPro"/>
</dbReference>
<dbReference type="SUPFAM" id="SSF55781">
    <property type="entry name" value="GAF domain-like"/>
    <property type="match status" value="2"/>
</dbReference>
<dbReference type="SUPFAM" id="SSF47384">
    <property type="entry name" value="Homodimeric domain of signal transducing histidine kinase"/>
    <property type="match status" value="1"/>
</dbReference>
<keyword evidence="7" id="KW-0418">Kinase</keyword>
<evidence type="ECO:0000256" key="9">
    <source>
        <dbReference type="ARBA" id="ARBA00023170"/>
    </source>
</evidence>
<dbReference type="InterPro" id="IPR036890">
    <property type="entry name" value="HATPase_C_sf"/>
</dbReference>
<dbReference type="AlphaFoldDB" id="A0A0P7BX95"/>
<keyword evidence="8" id="KW-0157">Chromophore</keyword>
<dbReference type="InterPro" id="IPR036097">
    <property type="entry name" value="HisK_dim/P_sf"/>
</dbReference>
<keyword evidence="10" id="KW-0175">Coiled coil</keyword>
<dbReference type="InterPro" id="IPR003594">
    <property type="entry name" value="HATPase_dom"/>
</dbReference>
<evidence type="ECO:0000256" key="2">
    <source>
        <dbReference type="ARBA" id="ARBA00006402"/>
    </source>
</evidence>
<comment type="similarity">
    <text evidence="2">In the N-terminal section; belongs to the phytochrome family.</text>
</comment>
<dbReference type="RefSeq" id="WP_055151547.1">
    <property type="nucleotide sequence ID" value="NZ_JXSZ01000015.1"/>
</dbReference>
<evidence type="ECO:0000313" key="13">
    <source>
        <dbReference type="EMBL" id="KPM46733.1"/>
    </source>
</evidence>
<keyword evidence="6" id="KW-0808">Transferase</keyword>
<dbReference type="EMBL" id="LGTQ01000015">
    <property type="protein sequence ID" value="KPM46733.1"/>
    <property type="molecule type" value="Genomic_DNA"/>
</dbReference>
<dbReference type="InterPro" id="IPR003661">
    <property type="entry name" value="HisK_dim/P_dom"/>
</dbReference>
<dbReference type="Pfam" id="PF02518">
    <property type="entry name" value="HATPase_c"/>
    <property type="match status" value="1"/>
</dbReference>
<dbReference type="GO" id="GO:0000155">
    <property type="term" value="F:phosphorelay sensor kinase activity"/>
    <property type="evidence" value="ECO:0007669"/>
    <property type="project" value="InterPro"/>
</dbReference>
<dbReference type="GO" id="GO:0007234">
    <property type="term" value="P:osmosensory signaling via phosphorelay pathway"/>
    <property type="evidence" value="ECO:0007669"/>
    <property type="project" value="TreeGrafter"/>
</dbReference>
<feature type="domain" description="Histidine kinase" evidence="12">
    <location>
        <begin position="521"/>
        <end position="734"/>
    </location>
</feature>
<evidence type="ECO:0000256" key="1">
    <source>
        <dbReference type="ARBA" id="ARBA00000085"/>
    </source>
</evidence>
<dbReference type="Gene3D" id="3.30.565.10">
    <property type="entry name" value="Histidine kinase-like ATPase, C-terminal domain"/>
    <property type="match status" value="1"/>
</dbReference>
<dbReference type="GO" id="GO:0009881">
    <property type="term" value="F:photoreceptor activity"/>
    <property type="evidence" value="ECO:0007669"/>
    <property type="project" value="UniProtKB-KW"/>
</dbReference>
<dbReference type="InterPro" id="IPR043150">
    <property type="entry name" value="Phytochrome_PHY_sf"/>
</dbReference>
<dbReference type="Gene3D" id="3.30.450.40">
    <property type="match status" value="1"/>
</dbReference>
<dbReference type="SUPFAM" id="SSF55874">
    <property type="entry name" value="ATPase domain of HSP90 chaperone/DNA topoisomerase II/histidine kinase"/>
    <property type="match status" value="1"/>
</dbReference>
<comment type="catalytic activity">
    <reaction evidence="1">
        <text>ATP + protein L-histidine = ADP + protein N-phospho-L-histidine.</text>
        <dbReference type="EC" id="2.7.13.3"/>
    </reaction>
</comment>
<evidence type="ECO:0000256" key="6">
    <source>
        <dbReference type="ARBA" id="ARBA00022679"/>
    </source>
</evidence>
<dbReference type="PROSITE" id="PS50109">
    <property type="entry name" value="HIS_KIN"/>
    <property type="match status" value="1"/>
</dbReference>
<dbReference type="STRING" id="1605367.AFM12_18355"/>
<dbReference type="InterPro" id="IPR035965">
    <property type="entry name" value="PAS-like_dom_sf"/>
</dbReference>
<dbReference type="PANTHER" id="PTHR42878">
    <property type="entry name" value="TWO-COMPONENT HISTIDINE KINASE"/>
    <property type="match status" value="1"/>
</dbReference>
<keyword evidence="14" id="KW-1185">Reference proteome</keyword>
<evidence type="ECO:0000256" key="10">
    <source>
        <dbReference type="SAM" id="Coils"/>
    </source>
</evidence>
<dbReference type="Pfam" id="PF01590">
    <property type="entry name" value="GAF"/>
    <property type="match status" value="1"/>
</dbReference>
<dbReference type="PANTHER" id="PTHR42878:SF15">
    <property type="entry name" value="BACTERIOPHYTOCHROME"/>
    <property type="match status" value="1"/>
</dbReference>
<evidence type="ECO:0000259" key="12">
    <source>
        <dbReference type="PROSITE" id="PS50109"/>
    </source>
</evidence>
<organism evidence="13 14">
    <name type="scientific">Jiulongibacter sediminis</name>
    <dbReference type="NCBI Taxonomy" id="1605367"/>
    <lineage>
        <taxon>Bacteria</taxon>
        <taxon>Pseudomonadati</taxon>
        <taxon>Bacteroidota</taxon>
        <taxon>Cytophagia</taxon>
        <taxon>Cytophagales</taxon>
        <taxon>Leadbetterellaceae</taxon>
        <taxon>Jiulongibacter</taxon>
    </lineage>
</organism>
<feature type="domain" description="Phytochrome chromophore attachment site" evidence="11">
    <location>
        <begin position="145"/>
        <end position="308"/>
    </location>
</feature>
<dbReference type="OrthoDB" id="9766459at2"/>
<dbReference type="Gene3D" id="3.30.450.270">
    <property type="match status" value="1"/>
</dbReference>
<evidence type="ECO:0000256" key="7">
    <source>
        <dbReference type="ARBA" id="ARBA00022777"/>
    </source>
</evidence>
<dbReference type="InterPro" id="IPR001294">
    <property type="entry name" value="Phytochrome"/>
</dbReference>
<dbReference type="InterPro" id="IPR013515">
    <property type="entry name" value="Phytochrome_cen-reg"/>
</dbReference>
<dbReference type="PRINTS" id="PR01033">
    <property type="entry name" value="PHYTOCHROME"/>
</dbReference>
<dbReference type="SMART" id="SM00065">
    <property type="entry name" value="GAF"/>
    <property type="match status" value="1"/>
</dbReference>
<evidence type="ECO:0000256" key="3">
    <source>
        <dbReference type="ARBA" id="ARBA00012438"/>
    </source>
</evidence>
<dbReference type="GO" id="GO:0009584">
    <property type="term" value="P:detection of visible light"/>
    <property type="evidence" value="ECO:0007669"/>
    <property type="project" value="InterPro"/>
</dbReference>
<evidence type="ECO:0000256" key="4">
    <source>
        <dbReference type="ARBA" id="ARBA00022543"/>
    </source>
</evidence>
<evidence type="ECO:0000259" key="11">
    <source>
        <dbReference type="PROSITE" id="PS50046"/>
    </source>
</evidence>
<evidence type="ECO:0000313" key="14">
    <source>
        <dbReference type="Proteomes" id="UP000050454"/>
    </source>
</evidence>
<dbReference type="CDD" id="cd00082">
    <property type="entry name" value="HisKA"/>
    <property type="match status" value="1"/>
</dbReference>
<name>A0A0P7BX95_9BACT</name>
<proteinExistence type="inferred from homology"/>
<dbReference type="InterPro" id="IPR013654">
    <property type="entry name" value="PAS_2"/>
</dbReference>
<dbReference type="Pfam" id="PF08446">
    <property type="entry name" value="PAS_2"/>
    <property type="match status" value="1"/>
</dbReference>
<dbReference type="PATRIC" id="fig|1605367.3.peg.1108"/>
<protein>
    <recommendedName>
        <fullName evidence="3">histidine kinase</fullName>
        <ecNumber evidence="3">2.7.13.3</ecNumber>
    </recommendedName>
</protein>
<reference evidence="13 14" key="1">
    <citation type="submission" date="2015-07" db="EMBL/GenBank/DDBJ databases">
        <title>The draft genome sequence of Leadbetterella sp. JN14-9.</title>
        <authorList>
            <person name="Liu Y."/>
            <person name="Du J."/>
            <person name="Shao Z."/>
        </authorList>
    </citation>
    <scope>NUCLEOTIDE SEQUENCE [LARGE SCALE GENOMIC DNA]</scope>
    <source>
        <strain evidence="13 14">JN14-9</strain>
    </source>
</reference>
<evidence type="ECO:0000256" key="5">
    <source>
        <dbReference type="ARBA" id="ARBA00022606"/>
    </source>
</evidence>
<comment type="caution">
    <text evidence="13">The sequence shown here is derived from an EMBL/GenBank/DDBJ whole genome shotgun (WGS) entry which is preliminary data.</text>
</comment>
<gene>
    <name evidence="13" type="ORF">AFM12_18355</name>
</gene>
<keyword evidence="5" id="KW-0716">Sensory transduction</keyword>
<dbReference type="Proteomes" id="UP000050454">
    <property type="component" value="Unassembled WGS sequence"/>
</dbReference>
<dbReference type="SMART" id="SM00387">
    <property type="entry name" value="HATPase_c"/>
    <property type="match status" value="1"/>
</dbReference>
<dbReference type="GO" id="GO:0030295">
    <property type="term" value="F:protein kinase activator activity"/>
    <property type="evidence" value="ECO:0007669"/>
    <property type="project" value="TreeGrafter"/>
</dbReference>
<dbReference type="Gene3D" id="3.30.450.20">
    <property type="entry name" value="PAS domain"/>
    <property type="match status" value="1"/>
</dbReference>
<dbReference type="SUPFAM" id="SSF55785">
    <property type="entry name" value="PYP-like sensor domain (PAS domain)"/>
    <property type="match status" value="1"/>
</dbReference>
<dbReference type="InterPro" id="IPR005467">
    <property type="entry name" value="His_kinase_dom"/>
</dbReference>
<dbReference type="InterPro" id="IPR003018">
    <property type="entry name" value="GAF"/>
</dbReference>
<dbReference type="Gene3D" id="1.10.287.130">
    <property type="match status" value="1"/>
</dbReference>
<keyword evidence="4" id="KW-0600">Photoreceptor protein</keyword>